<gene>
    <name evidence="8" type="primary">obp5</name>
</gene>
<evidence type="ECO:0000256" key="4">
    <source>
        <dbReference type="ARBA" id="ARBA00022729"/>
    </source>
</evidence>
<dbReference type="FunFam" id="1.10.238.20:FF:000001">
    <property type="entry name" value="General odorant-binding protein lush"/>
    <property type="match status" value="1"/>
</dbReference>
<accession>A0A1I9HZP1</accession>
<keyword evidence="4 7" id="KW-0732">Signal</keyword>
<evidence type="ECO:0000256" key="7">
    <source>
        <dbReference type="SAM" id="SignalP"/>
    </source>
</evidence>
<proteinExistence type="evidence at transcript level"/>
<dbReference type="SMART" id="SM00708">
    <property type="entry name" value="PhBP"/>
    <property type="match status" value="1"/>
</dbReference>
<protein>
    <submittedName>
        <fullName evidence="8">Odorant-binding protein 5</fullName>
    </submittedName>
</protein>
<comment type="function">
    <text evidence="6">May be a carrier protein for lipids.</text>
</comment>
<comment type="similarity">
    <text evidence="2">Belongs to the PBP/GOBP family.</text>
</comment>
<dbReference type="SUPFAM" id="SSF47565">
    <property type="entry name" value="Insect pheromone/odorant-binding proteins"/>
    <property type="match status" value="1"/>
</dbReference>
<reference evidence="8" key="2">
    <citation type="journal article" date="2014" name="Comp. Biochem. Physiol. Part D Genomics Proteomics">
        <title>Analysis of chemosensory gene families in the beetle Monochamus alternatus and its parasitoid Dastarcus helophoroides.</title>
        <authorList>
            <person name="Wang J."/>
            <person name="Li D.Z."/>
            <person name="Min S.F."/>
            <person name="Mi F."/>
            <person name="Zhou S.S."/>
            <person name="Wang M.Q."/>
        </authorList>
    </citation>
    <scope>NUCLEOTIDE SEQUENCE</scope>
</reference>
<evidence type="ECO:0000313" key="8">
    <source>
        <dbReference type="EMBL" id="AIX97051.1"/>
    </source>
</evidence>
<dbReference type="PANTHER" id="PTHR11857">
    <property type="entry name" value="ODORANT BINDING PROTEIN-RELATED"/>
    <property type="match status" value="1"/>
</dbReference>
<reference evidence="8" key="1">
    <citation type="submission" date="2013-12" db="EMBL/GenBank/DDBJ databases">
        <authorList>
            <person name="Schubert J."/>
        </authorList>
    </citation>
    <scope>NUCLEOTIDE SEQUENCE</scope>
</reference>
<evidence type="ECO:0000256" key="2">
    <source>
        <dbReference type="ARBA" id="ARBA00008098"/>
    </source>
</evidence>
<keyword evidence="5" id="KW-0325">Glycoprotein</keyword>
<dbReference type="EMBL" id="KF984168">
    <property type="protein sequence ID" value="AIX97051.1"/>
    <property type="molecule type" value="mRNA"/>
</dbReference>
<dbReference type="InterPro" id="IPR036728">
    <property type="entry name" value="PBP_GOBP_sf"/>
</dbReference>
<dbReference type="AlphaFoldDB" id="A0A1I9HZP1"/>
<evidence type="ECO:0000256" key="6">
    <source>
        <dbReference type="ARBA" id="ARBA00056866"/>
    </source>
</evidence>
<name>A0A1I9HZP1_9CUCU</name>
<sequence>MRTLYFNLLLLCAAVFVKGLTDEQKERIKKFHMECSAESHVNPEMIAKARKGEFTEDPSFMKHLFCFAKKAGLQNDAGEIQVDVLRAKLGAELKDDAATDKLISMCAIQKETPEKTAFDSVKCYYENTPTHISLTS</sequence>
<evidence type="ECO:0000256" key="1">
    <source>
        <dbReference type="ARBA" id="ARBA00004613"/>
    </source>
</evidence>
<feature type="signal peptide" evidence="7">
    <location>
        <begin position="1"/>
        <end position="19"/>
    </location>
</feature>
<dbReference type="InterPro" id="IPR006170">
    <property type="entry name" value="PBP/GOBP"/>
</dbReference>
<dbReference type="PANTHER" id="PTHR11857:SF43">
    <property type="entry name" value="GEO07291P1-RELATED"/>
    <property type="match status" value="1"/>
</dbReference>
<dbReference type="Gene3D" id="1.10.238.20">
    <property type="entry name" value="Pheromone/general odorant binding protein domain"/>
    <property type="match status" value="1"/>
</dbReference>
<dbReference type="GO" id="GO:0005615">
    <property type="term" value="C:extracellular space"/>
    <property type="evidence" value="ECO:0007669"/>
    <property type="project" value="TreeGrafter"/>
</dbReference>
<dbReference type="GO" id="GO:0005549">
    <property type="term" value="F:odorant binding"/>
    <property type="evidence" value="ECO:0007669"/>
    <property type="project" value="InterPro"/>
</dbReference>
<organism evidence="8">
    <name type="scientific">Dastarcus helophoroides</name>
    <dbReference type="NCBI Taxonomy" id="1169899"/>
    <lineage>
        <taxon>Eukaryota</taxon>
        <taxon>Metazoa</taxon>
        <taxon>Ecdysozoa</taxon>
        <taxon>Arthropoda</taxon>
        <taxon>Hexapoda</taxon>
        <taxon>Insecta</taxon>
        <taxon>Pterygota</taxon>
        <taxon>Neoptera</taxon>
        <taxon>Endopterygota</taxon>
        <taxon>Coleoptera</taxon>
        <taxon>Polyphaga</taxon>
        <taxon>Cucujiformia</taxon>
        <taxon>Coccinelloidea</taxon>
        <taxon>Bothrideridae</taxon>
        <taxon>Dastarcus</taxon>
    </lineage>
</organism>
<dbReference type="Pfam" id="PF01395">
    <property type="entry name" value="PBP_GOBP"/>
    <property type="match status" value="1"/>
</dbReference>
<dbReference type="CDD" id="cd23992">
    <property type="entry name" value="PBP_GOBP"/>
    <property type="match status" value="1"/>
</dbReference>
<evidence type="ECO:0000256" key="5">
    <source>
        <dbReference type="ARBA" id="ARBA00023180"/>
    </source>
</evidence>
<evidence type="ECO:0000256" key="3">
    <source>
        <dbReference type="ARBA" id="ARBA00022525"/>
    </source>
</evidence>
<comment type="subcellular location">
    <subcellularLocation>
        <location evidence="1">Secreted</location>
    </subcellularLocation>
</comment>
<feature type="chain" id="PRO_5012362433" evidence="7">
    <location>
        <begin position="20"/>
        <end position="136"/>
    </location>
</feature>
<keyword evidence="3" id="KW-0964">Secreted</keyword>
<dbReference type="GO" id="GO:0007608">
    <property type="term" value="P:sensory perception of smell"/>
    <property type="evidence" value="ECO:0007669"/>
    <property type="project" value="TreeGrafter"/>
</dbReference>